<name>A0A0W8DDJ1_PHYNI</name>
<comment type="caution">
    <text evidence="1">The sequence shown here is derived from an EMBL/GenBank/DDBJ whole genome shotgun (WGS) entry which is preliminary data.</text>
</comment>
<proteinExistence type="predicted"/>
<reference evidence="1 2" key="1">
    <citation type="submission" date="2015-11" db="EMBL/GenBank/DDBJ databases">
        <title>Genomes and virulence difference between two physiological races of Phytophthora nicotianae.</title>
        <authorList>
            <person name="Liu H."/>
            <person name="Ma X."/>
            <person name="Yu H."/>
            <person name="Fang D."/>
            <person name="Li Y."/>
            <person name="Wang X."/>
            <person name="Wang W."/>
            <person name="Dong Y."/>
            <person name="Xiao B."/>
        </authorList>
    </citation>
    <scope>NUCLEOTIDE SEQUENCE [LARGE SCALE GENOMIC DNA]</scope>
    <source>
        <strain evidence="2">race 1</strain>
    </source>
</reference>
<sequence>MTFVMEILEGSYEEWEPREDSQLAELIGIMIIRLGAFRDSHVQQGRLHDVHGWLYKMSGTSFSPSLDLKSMPPPHMTGIYVTPNKGFRTMEDVEEGFHRLSKAKATKSFGFLTMTSYTFLATVLTTQNPKLLPINELTRFNENLQVLKELDVEGERWAILQSYQVLEKVLYLMRVLMHQRPEYLESSAGYVFSCV</sequence>
<dbReference type="AlphaFoldDB" id="A0A0W8DDJ1"/>
<evidence type="ECO:0000313" key="1">
    <source>
        <dbReference type="EMBL" id="KUF94082.1"/>
    </source>
</evidence>
<dbReference type="Proteomes" id="UP000054636">
    <property type="component" value="Unassembled WGS sequence"/>
</dbReference>
<accession>A0A0W8DDJ1</accession>
<organism evidence="1 2">
    <name type="scientific">Phytophthora nicotianae</name>
    <name type="common">Potato buckeye rot agent</name>
    <name type="synonym">Phytophthora parasitica</name>
    <dbReference type="NCBI Taxonomy" id="4792"/>
    <lineage>
        <taxon>Eukaryota</taxon>
        <taxon>Sar</taxon>
        <taxon>Stramenopiles</taxon>
        <taxon>Oomycota</taxon>
        <taxon>Peronosporomycetes</taxon>
        <taxon>Peronosporales</taxon>
        <taxon>Peronosporaceae</taxon>
        <taxon>Phytophthora</taxon>
    </lineage>
</organism>
<gene>
    <name evidence="1" type="ORF">AM588_10006950</name>
</gene>
<dbReference type="EMBL" id="LNFP01000326">
    <property type="protein sequence ID" value="KUF94082.1"/>
    <property type="molecule type" value="Genomic_DNA"/>
</dbReference>
<protein>
    <submittedName>
        <fullName evidence="1">Uncharacterized protein</fullName>
    </submittedName>
</protein>
<evidence type="ECO:0000313" key="2">
    <source>
        <dbReference type="Proteomes" id="UP000054636"/>
    </source>
</evidence>